<evidence type="ECO:0000256" key="3">
    <source>
        <dbReference type="ARBA" id="ARBA00007401"/>
    </source>
</evidence>
<evidence type="ECO:0000313" key="14">
    <source>
        <dbReference type="Proteomes" id="UP000196587"/>
    </source>
</evidence>
<dbReference type="Pfam" id="PF00703">
    <property type="entry name" value="Glyco_hydro_2"/>
    <property type="match status" value="1"/>
</dbReference>
<dbReference type="InterPro" id="IPR006104">
    <property type="entry name" value="Glyco_hydro_2_N"/>
</dbReference>
<reference evidence="14" key="1">
    <citation type="submission" date="2017-04" db="EMBL/GenBank/DDBJ databases">
        <title>Function of individual gut microbiota members based on whole genome sequencing of pure cultures obtained from chicken caecum.</title>
        <authorList>
            <person name="Medvecky M."/>
            <person name="Cejkova D."/>
            <person name="Polansky O."/>
            <person name="Karasova D."/>
            <person name="Kubasova T."/>
            <person name="Cizek A."/>
            <person name="Rychlik I."/>
        </authorList>
    </citation>
    <scope>NUCLEOTIDE SEQUENCE [LARGE SCALE GENOMIC DNA]</scope>
    <source>
        <strain evidence="14">An189</strain>
    </source>
</reference>
<dbReference type="AlphaFoldDB" id="A0A1Y4JKG7"/>
<dbReference type="EC" id="3.2.1.23" evidence="5"/>
<evidence type="ECO:0000256" key="1">
    <source>
        <dbReference type="ARBA" id="ARBA00001412"/>
    </source>
</evidence>
<name>A0A1Y4JKG7_9BACE</name>
<accession>A0A1Y4JKG7</accession>
<evidence type="ECO:0000256" key="4">
    <source>
        <dbReference type="ARBA" id="ARBA00011245"/>
    </source>
</evidence>
<dbReference type="InterPro" id="IPR017853">
    <property type="entry name" value="GH"/>
</dbReference>
<comment type="catalytic activity">
    <reaction evidence="1">
        <text>Hydrolysis of terminal non-reducing beta-D-galactose residues in beta-D-galactosides.</text>
        <dbReference type="EC" id="3.2.1.23"/>
    </reaction>
</comment>
<dbReference type="InterPro" id="IPR006101">
    <property type="entry name" value="Glyco_hydro_2"/>
</dbReference>
<keyword evidence="6" id="KW-0378">Hydrolase</keyword>
<evidence type="ECO:0000256" key="7">
    <source>
        <dbReference type="ARBA" id="ARBA00022837"/>
    </source>
</evidence>
<evidence type="ECO:0000256" key="5">
    <source>
        <dbReference type="ARBA" id="ARBA00012756"/>
    </source>
</evidence>
<dbReference type="GO" id="GO:0005990">
    <property type="term" value="P:lactose catabolic process"/>
    <property type="evidence" value="ECO:0007669"/>
    <property type="project" value="TreeGrafter"/>
</dbReference>
<dbReference type="InterPro" id="IPR008979">
    <property type="entry name" value="Galactose-bd-like_sf"/>
</dbReference>
<dbReference type="Gene3D" id="2.60.120.260">
    <property type="entry name" value="Galactose-binding domain-like"/>
    <property type="match status" value="1"/>
</dbReference>
<gene>
    <name evidence="13" type="ORF">B5F24_16585</name>
</gene>
<dbReference type="SUPFAM" id="SSF74650">
    <property type="entry name" value="Galactose mutarotase-like"/>
    <property type="match status" value="1"/>
</dbReference>
<dbReference type="Pfam" id="PF02837">
    <property type="entry name" value="Glyco_hydro_2_N"/>
    <property type="match status" value="1"/>
</dbReference>
<evidence type="ECO:0000313" key="13">
    <source>
        <dbReference type="EMBL" id="OUP31700.1"/>
    </source>
</evidence>
<sequence length="949" mass="106825">MNKLRTLCALAACLCCTLINAQNTEKLYLSGTGLGDTRTWDFYCSAGMNSGKWRKIEVPSQWEQQGFGEYTYGRFYLNKEAQPSSENGLYRYKFKVPAEWKDKQVSIVFEGVMTDTEVKINGVSAGTIHQGGFYTFSYDITDKLKFGKKNELEVQVWKESSNKSVNAAERRADWWLFGGIYRPVYLKAVPAAHIERIAVNATADGTLTTRLHTQGNTPGYTVALSLAPVGSQQTASKQIMPLNADSVQTLTTFWQGVRPWECEHPNLYTLTLELLNPQKQVVHIHEERIGFRTIEFRPQDGFYVNGTKVIMKGVNRHCFHPDGGRTTNKQLSLQDALLIKEMNMNAVRSHYPPDKHFLDVCDSLGLFYLDEFTGWHGRYDDEVGIKLLREMIDTDANHPCIFLWSNGNEGGWNKKLDKYFSEFDLQQRHVIHAWADFNGVDTHHYPAYQTGTGRLANGYKVFMPTEFLHARYDQGAGSGLEDFWSNYRSNPLFAGGFIWAFADEAVKRSDKNGILDSDGSNGPDGIVGPYREKEGSFYTIREVWAPIQFKPLRITSGFKGEFLLSNDYLFSNLKECSMTYRIYSTPSPLKGGKCALLDSGKVDLPAIAPGETGRARMALPARFFEGDILELEACDRNGKSICTWTWPIKYTAAYFAQQQPAISASKAPVIENAGAHVILSANGIAATFDTANGMLKEIRRDGQIVPFGNGPLPVGMKADLKSITTRTDGNDALLIVKYTGALDTVIWRMTPDGLLGMDALMLNRGNGGKYKGEFFDKKVYQLGLTFSYPEKEAKGMRWLGRGPYRVWKNRIPGTNYGIWQKDYNNTITGESFESLAYPEFKGYHANLYWATIESDTAPFTVYSETDGIYLRVFTPQQPGQGTSEEDSMHPFPEGDISFLYDIPAMRSFKSISEHGPKSQPSSIRIKSGDDGLRMKLWFDFRNMHSNVAE</sequence>
<dbReference type="Gene3D" id="2.70.98.10">
    <property type="match status" value="1"/>
</dbReference>
<dbReference type="GO" id="GO:0004565">
    <property type="term" value="F:beta-galactosidase activity"/>
    <property type="evidence" value="ECO:0007669"/>
    <property type="project" value="UniProtKB-EC"/>
</dbReference>
<evidence type="ECO:0000259" key="10">
    <source>
        <dbReference type="Pfam" id="PF00703"/>
    </source>
</evidence>
<comment type="caution">
    <text evidence="13">The sequence shown here is derived from an EMBL/GenBank/DDBJ whole genome shotgun (WGS) entry which is preliminary data.</text>
</comment>
<feature type="domain" description="Glycoside hydrolase family 2 immunoglobulin-like beta-sandwich" evidence="10">
    <location>
        <begin position="193"/>
        <end position="292"/>
    </location>
</feature>
<evidence type="ECO:0000256" key="6">
    <source>
        <dbReference type="ARBA" id="ARBA00022801"/>
    </source>
</evidence>
<dbReference type="InterPro" id="IPR006102">
    <property type="entry name" value="Ig-like_GH2"/>
</dbReference>
<proteinExistence type="inferred from homology"/>
<comment type="subunit">
    <text evidence="4">Monomer.</text>
</comment>
<evidence type="ECO:0000259" key="12">
    <source>
        <dbReference type="Pfam" id="PF02837"/>
    </source>
</evidence>
<comment type="similarity">
    <text evidence="3">Belongs to the glycosyl hydrolase 2 family.</text>
</comment>
<evidence type="ECO:0000256" key="8">
    <source>
        <dbReference type="ARBA" id="ARBA00023295"/>
    </source>
</evidence>
<organism evidence="13 14">
    <name type="scientific">Bacteroides clarus</name>
    <dbReference type="NCBI Taxonomy" id="626929"/>
    <lineage>
        <taxon>Bacteria</taxon>
        <taxon>Pseudomonadati</taxon>
        <taxon>Bacteroidota</taxon>
        <taxon>Bacteroidia</taxon>
        <taxon>Bacteroidales</taxon>
        <taxon>Bacteroidaceae</taxon>
        <taxon>Bacteroides</taxon>
    </lineage>
</organism>
<dbReference type="Gene3D" id="3.20.20.80">
    <property type="entry name" value="Glycosidases"/>
    <property type="match status" value="1"/>
</dbReference>
<keyword evidence="9" id="KW-0732">Signal</keyword>
<dbReference type="SUPFAM" id="SSF49785">
    <property type="entry name" value="Galactose-binding domain-like"/>
    <property type="match status" value="1"/>
</dbReference>
<dbReference type="SUPFAM" id="SSF51445">
    <property type="entry name" value="(Trans)glycosidases"/>
    <property type="match status" value="1"/>
</dbReference>
<dbReference type="InterPro" id="IPR050347">
    <property type="entry name" value="Bact_Beta-galactosidase"/>
</dbReference>
<dbReference type="PANTHER" id="PTHR46323:SF2">
    <property type="entry name" value="BETA-GALACTOSIDASE"/>
    <property type="match status" value="1"/>
</dbReference>
<dbReference type="Pfam" id="PF02836">
    <property type="entry name" value="Glyco_hydro_2_C"/>
    <property type="match status" value="1"/>
</dbReference>
<dbReference type="InterPro" id="IPR006103">
    <property type="entry name" value="Glyco_hydro_2_cat"/>
</dbReference>
<evidence type="ECO:0000256" key="9">
    <source>
        <dbReference type="SAM" id="SignalP"/>
    </source>
</evidence>
<dbReference type="InterPro" id="IPR011013">
    <property type="entry name" value="Gal_mutarotase_sf_dom"/>
</dbReference>
<dbReference type="EMBL" id="NFKE01000019">
    <property type="protein sequence ID" value="OUP31700.1"/>
    <property type="molecule type" value="Genomic_DNA"/>
</dbReference>
<dbReference type="Proteomes" id="UP000196587">
    <property type="component" value="Unassembled WGS sequence"/>
</dbReference>
<feature type="chain" id="PRO_5012395899" description="beta-galactosidase" evidence="9">
    <location>
        <begin position="22"/>
        <end position="949"/>
    </location>
</feature>
<feature type="domain" description="Glycosyl hydrolases family 2 sugar binding" evidence="12">
    <location>
        <begin position="54"/>
        <end position="190"/>
    </location>
</feature>
<dbReference type="InterPro" id="IPR013783">
    <property type="entry name" value="Ig-like_fold"/>
</dbReference>
<comment type="cofactor">
    <cofactor evidence="2">
        <name>Ca(2+)</name>
        <dbReference type="ChEBI" id="CHEBI:29108"/>
    </cofactor>
</comment>
<keyword evidence="8" id="KW-0326">Glycosidase</keyword>
<dbReference type="Gene3D" id="2.60.40.10">
    <property type="entry name" value="Immunoglobulins"/>
    <property type="match status" value="1"/>
</dbReference>
<dbReference type="GO" id="GO:0009341">
    <property type="term" value="C:beta-galactosidase complex"/>
    <property type="evidence" value="ECO:0007669"/>
    <property type="project" value="TreeGrafter"/>
</dbReference>
<dbReference type="RefSeq" id="WP_087413647.1">
    <property type="nucleotide sequence ID" value="NZ_CALIXP010000053.1"/>
</dbReference>
<dbReference type="GO" id="GO:0030246">
    <property type="term" value="F:carbohydrate binding"/>
    <property type="evidence" value="ECO:0007669"/>
    <property type="project" value="InterPro"/>
</dbReference>
<dbReference type="InterPro" id="IPR014718">
    <property type="entry name" value="GH-type_carb-bd"/>
</dbReference>
<feature type="domain" description="Glycoside hydrolase family 2 catalytic" evidence="11">
    <location>
        <begin position="301"/>
        <end position="512"/>
    </location>
</feature>
<dbReference type="InterPro" id="IPR036156">
    <property type="entry name" value="Beta-gal/glucu_dom_sf"/>
</dbReference>
<dbReference type="PRINTS" id="PR00132">
    <property type="entry name" value="GLHYDRLASE2"/>
</dbReference>
<keyword evidence="7" id="KW-0106">Calcium</keyword>
<evidence type="ECO:0000256" key="2">
    <source>
        <dbReference type="ARBA" id="ARBA00001913"/>
    </source>
</evidence>
<protein>
    <recommendedName>
        <fullName evidence="5">beta-galactosidase</fullName>
        <ecNumber evidence="5">3.2.1.23</ecNumber>
    </recommendedName>
</protein>
<dbReference type="PANTHER" id="PTHR46323">
    <property type="entry name" value="BETA-GALACTOSIDASE"/>
    <property type="match status" value="1"/>
</dbReference>
<dbReference type="SUPFAM" id="SSF49303">
    <property type="entry name" value="beta-Galactosidase/glucuronidase domain"/>
    <property type="match status" value="2"/>
</dbReference>
<evidence type="ECO:0000259" key="11">
    <source>
        <dbReference type="Pfam" id="PF02836"/>
    </source>
</evidence>
<feature type="signal peptide" evidence="9">
    <location>
        <begin position="1"/>
        <end position="21"/>
    </location>
</feature>